<dbReference type="InterPro" id="IPR036874">
    <property type="entry name" value="Carbonic_anhydrase_sf"/>
</dbReference>
<accession>A0A2S6A340</accession>
<evidence type="ECO:0000313" key="10">
    <source>
        <dbReference type="Proteomes" id="UP000238356"/>
    </source>
</evidence>
<evidence type="ECO:0000313" key="9">
    <source>
        <dbReference type="EMBL" id="PPJ26278.1"/>
    </source>
</evidence>
<name>A0A2S6A340_9NOCA</name>
<evidence type="ECO:0000256" key="3">
    <source>
        <dbReference type="ARBA" id="ARBA00022723"/>
    </source>
</evidence>
<dbReference type="Proteomes" id="UP000238356">
    <property type="component" value="Unassembled WGS sequence"/>
</dbReference>
<dbReference type="PANTHER" id="PTHR11002">
    <property type="entry name" value="CARBONIC ANHYDRASE"/>
    <property type="match status" value="1"/>
</dbReference>
<feature type="binding site" evidence="8">
    <location>
        <position position="20"/>
    </location>
    <ligand>
        <name>Zn(2+)</name>
        <dbReference type="ChEBI" id="CHEBI:29105"/>
    </ligand>
</feature>
<sequence length="126" mass="12795">MFAWLTTTHTPATLFIGCSDARVVPELITSSEPGELFVIRTAGNLVPAYGPGADGVAASIDRPGSEATAALIRANVVAQQANLATHPAVARALPTGAVTVEGWVFDIGTGAVTVIEPAGDDRTIAA</sequence>
<evidence type="ECO:0000256" key="6">
    <source>
        <dbReference type="ARBA" id="ARBA00024993"/>
    </source>
</evidence>
<dbReference type="EC" id="4.2.1.1" evidence="2"/>
<evidence type="ECO:0000256" key="4">
    <source>
        <dbReference type="ARBA" id="ARBA00022833"/>
    </source>
</evidence>
<comment type="caution">
    <text evidence="9">The sequence shown here is derived from an EMBL/GenBank/DDBJ whole genome shotgun (WGS) entry which is preliminary data.</text>
</comment>
<evidence type="ECO:0000256" key="8">
    <source>
        <dbReference type="PIRSR" id="PIRSR601765-1"/>
    </source>
</evidence>
<dbReference type="GO" id="GO:0004089">
    <property type="term" value="F:carbonate dehydratase activity"/>
    <property type="evidence" value="ECO:0007669"/>
    <property type="project" value="UniProtKB-EC"/>
</dbReference>
<dbReference type="AlphaFoldDB" id="A0A2S6A340"/>
<evidence type="ECO:0000256" key="2">
    <source>
        <dbReference type="ARBA" id="ARBA00012925"/>
    </source>
</evidence>
<dbReference type="GO" id="GO:0008270">
    <property type="term" value="F:zinc ion binding"/>
    <property type="evidence" value="ECO:0007669"/>
    <property type="project" value="InterPro"/>
</dbReference>
<keyword evidence="10" id="KW-1185">Reference proteome</keyword>
<dbReference type="PANTHER" id="PTHR11002:SF76">
    <property type="entry name" value="CARBONIC ANHYDRASE"/>
    <property type="match status" value="1"/>
</dbReference>
<feature type="binding site" evidence="8">
    <location>
        <position position="18"/>
    </location>
    <ligand>
        <name>Zn(2+)</name>
        <dbReference type="ChEBI" id="CHEBI:29105"/>
    </ligand>
</feature>
<dbReference type="EMBL" id="PSZD01000013">
    <property type="protein sequence ID" value="PPJ26278.1"/>
    <property type="molecule type" value="Genomic_DNA"/>
</dbReference>
<dbReference type="RefSeq" id="WP_104363813.1">
    <property type="nucleotide sequence ID" value="NZ_PSZD01000013.1"/>
</dbReference>
<keyword evidence="5" id="KW-0456">Lyase</keyword>
<organism evidence="9 10">
    <name type="scientific">Nocardia nova</name>
    <dbReference type="NCBI Taxonomy" id="37330"/>
    <lineage>
        <taxon>Bacteria</taxon>
        <taxon>Bacillati</taxon>
        <taxon>Actinomycetota</taxon>
        <taxon>Actinomycetes</taxon>
        <taxon>Mycobacteriales</taxon>
        <taxon>Nocardiaceae</taxon>
        <taxon>Nocardia</taxon>
    </lineage>
</organism>
<dbReference type="Gene3D" id="3.40.1050.10">
    <property type="entry name" value="Carbonic anhydrase"/>
    <property type="match status" value="2"/>
</dbReference>
<reference evidence="9 10" key="1">
    <citation type="submission" date="2018-02" db="EMBL/GenBank/DDBJ databases">
        <title>8 Nocardia nova and 1 Nocardia cyriacigeorgica strain used for evolution to TMP-SMX.</title>
        <authorList>
            <person name="Mehta H."/>
            <person name="Weng J."/>
            <person name="Shamoo Y."/>
        </authorList>
    </citation>
    <scope>NUCLEOTIDE SEQUENCE [LARGE SCALE GENOMIC DNA]</scope>
    <source>
        <strain evidence="9 10">BAA2227</strain>
    </source>
</reference>
<comment type="function">
    <text evidence="6">Catalyzes the reversible hydration of carbon dioxide to form bicarbonate.</text>
</comment>
<dbReference type="InterPro" id="IPR001765">
    <property type="entry name" value="Carbonic_anhydrase"/>
</dbReference>
<evidence type="ECO:0000256" key="7">
    <source>
        <dbReference type="ARBA" id="ARBA00048348"/>
    </source>
</evidence>
<dbReference type="SUPFAM" id="SSF53056">
    <property type="entry name" value="beta-carbonic anhydrase, cab"/>
    <property type="match status" value="1"/>
</dbReference>
<comment type="catalytic activity">
    <reaction evidence="7">
        <text>hydrogencarbonate + H(+) = CO2 + H2O</text>
        <dbReference type="Rhea" id="RHEA:10748"/>
        <dbReference type="ChEBI" id="CHEBI:15377"/>
        <dbReference type="ChEBI" id="CHEBI:15378"/>
        <dbReference type="ChEBI" id="CHEBI:16526"/>
        <dbReference type="ChEBI" id="CHEBI:17544"/>
        <dbReference type="EC" id="4.2.1.1"/>
    </reaction>
</comment>
<protein>
    <recommendedName>
        <fullName evidence="2">carbonic anhydrase</fullName>
        <ecNumber evidence="2">4.2.1.1</ecNumber>
    </recommendedName>
</protein>
<gene>
    <name evidence="9" type="ORF">C5F51_21035</name>
</gene>
<comment type="similarity">
    <text evidence="1">Belongs to the beta-class carbonic anhydrase family.</text>
</comment>
<comment type="cofactor">
    <cofactor evidence="8">
        <name>Zn(2+)</name>
        <dbReference type="ChEBI" id="CHEBI:29105"/>
    </cofactor>
    <text evidence="8">Binds 1 zinc ion per subunit.</text>
</comment>
<evidence type="ECO:0000256" key="1">
    <source>
        <dbReference type="ARBA" id="ARBA00006217"/>
    </source>
</evidence>
<dbReference type="Pfam" id="PF00484">
    <property type="entry name" value="Pro_CA"/>
    <property type="match status" value="2"/>
</dbReference>
<dbReference type="SMART" id="SM00947">
    <property type="entry name" value="Pro_CA"/>
    <property type="match status" value="1"/>
</dbReference>
<keyword evidence="3 8" id="KW-0479">Metal-binding</keyword>
<evidence type="ECO:0000256" key="5">
    <source>
        <dbReference type="ARBA" id="ARBA00023239"/>
    </source>
</evidence>
<keyword evidence="4 8" id="KW-0862">Zinc</keyword>
<proteinExistence type="inferred from homology"/>